<feature type="compositionally biased region" description="Polar residues" evidence="1">
    <location>
        <begin position="104"/>
        <end position="136"/>
    </location>
</feature>
<dbReference type="Proteomes" id="UP000703269">
    <property type="component" value="Unassembled WGS sequence"/>
</dbReference>
<gene>
    <name evidence="2" type="ORF">PsYK624_119830</name>
</gene>
<feature type="region of interest" description="Disordered" evidence="1">
    <location>
        <begin position="65"/>
        <end position="142"/>
    </location>
</feature>
<feature type="compositionally biased region" description="Polar residues" evidence="1">
    <location>
        <begin position="65"/>
        <end position="76"/>
    </location>
</feature>
<feature type="region of interest" description="Disordered" evidence="1">
    <location>
        <begin position="515"/>
        <end position="595"/>
    </location>
</feature>
<feature type="compositionally biased region" description="Polar residues" evidence="1">
    <location>
        <begin position="534"/>
        <end position="551"/>
    </location>
</feature>
<feature type="region of interest" description="Disordered" evidence="1">
    <location>
        <begin position="1265"/>
        <end position="1320"/>
    </location>
</feature>
<feature type="region of interest" description="Disordered" evidence="1">
    <location>
        <begin position="1390"/>
        <end position="1449"/>
    </location>
</feature>
<dbReference type="EMBL" id="BPQB01000052">
    <property type="protein sequence ID" value="GJE95795.1"/>
    <property type="molecule type" value="Genomic_DNA"/>
</dbReference>
<feature type="compositionally biased region" description="Polar residues" evidence="1">
    <location>
        <begin position="613"/>
        <end position="629"/>
    </location>
</feature>
<feature type="region of interest" description="Disordered" evidence="1">
    <location>
        <begin position="1130"/>
        <end position="1193"/>
    </location>
</feature>
<feature type="compositionally biased region" description="Basic and acidic residues" evidence="1">
    <location>
        <begin position="1390"/>
        <end position="1403"/>
    </location>
</feature>
<sequence>MPDNGLYFDTVVNDDVADEATAPFDHHNWTVDDLLSETANSGPLSEELKQELRIRIASADATLGQTAPASVTSTLTAPRGDPADEATAPPFDAAASSVPLASGSGHNSTATSPSVATDRSATSERPSPQTTGQTTPEDLPSAAQDAAAEGILATDYQASPSYQSIFAAVPPEVTAADTCPVPPSSDAEEKKDLYSDASLSDSTFQAIMEILKSNFDHGNTVGSYSTAGPSIIHSTAHSPAAIDPRLLLLPPRANGPSTHRDVAAELPSTTASAISTSGRPQQPTTTTPPGLSLSSNHSPKISTPCTCDAEPPATIDPRMLSRRPEPPAAGPPTGRAQPRTPFTGSPLRTPNHSAPSGPSNGSPGAQPSQRPQPPSQFASTSTPAPRTVALPTDYFSGSHTSATRTRPVGVMAPPPVPAPALREPTATPAELTPIPPPTSGVPPTPVSVMPRAPSTRPRAADTYENPQGTPAPSTPAFPSAWAPSTPSTAATAPSFLLPAEAWNAVQGWDHPQASSELPEFVEGSSRSGHAAPRVQTSHGVPQFVQGSSRSGQAAPRAQTSGLQQGQAQQMAPQVAGWPGVQGWQTAGHQSTPTTSAGAYVPQNAYMAWPAASPGSSSTLDSTAQESGLPSGSHYPSVPSTPVVPSNLHTDSRSRVATPYTSASTTPSVPSHHVPLPTGRVYAPADDPAYQAHVPRHFRSNMMHPPQNVSNGPAEFVQPVYPTAGTSNNAAPGRSETTVPHMSYPAPLDSSHSSSSTAQTQVGRPRLDPRHAHVLSEIFNETQLRLVPYMWKDFQIGHIVDVVVARHGNPQALHQLRVYLNACFHRSVAMYVEMQKRAQLQTANIAQARAATAQGEQAATTSAAAVREQITEQVMEPHTEGPAPGWQSFGQVMATPATLSGTAYSRPSSQTVGGAHNMNVAPQLYDPTTGMPVPVPSLLSDSPMPPAHDEHAYQSGQNAHAGPSHPPAMTQQQMYQQRLMQQQTAQLVQHQYPPPPQHQQYPVEQRLREAQQIAATRDAPQHQPPELAVRQQGQRQPTVSEQWYDALRKKDEEVKRIMAAERAAAAEAQAVTSEHELADGTGAGSVLSPQDTHLPSIAQSQRPTEMQQQGLDTARHQGYAANLGMARYPRMAHHPGMARPPGHRQPHAAYIQSQQQQAQAQRQYQQHQQYQQYQRQQGRRGPTDAQASAQYAAALRGASRTGHAIADPRYAMANTAHAPAQMGHAARYTGHPGAYGGLAPTDGFVPRESSHMDGTYARSGVRGRLGYPHIPPPTPLVEPSMYPQAGSAASAARAAASRPSTSRADSGRRQQRAGSLSASDTECPIRGCPVRFWSKNCKHKHFEEVHTTQCEGFPGRRVCTITKNITKNPNFSKPHEVSLSSLLGHVRTAHGVEAEEKQSGRREAQDEDEEVEILENPASPAAVDRKGKKRQRDEDDDDEATASPDKRQRQ</sequence>
<feature type="compositionally biased region" description="Low complexity" evidence="1">
    <location>
        <begin position="655"/>
        <end position="670"/>
    </location>
</feature>
<feature type="compositionally biased region" description="Low complexity" evidence="1">
    <location>
        <begin position="350"/>
        <end position="379"/>
    </location>
</feature>
<accession>A0A9P3GIM8</accession>
<feature type="compositionally biased region" description="Low complexity" evidence="1">
    <location>
        <begin position="1284"/>
        <end position="1303"/>
    </location>
</feature>
<feature type="region of interest" description="Disordered" evidence="1">
    <location>
        <begin position="270"/>
        <end position="489"/>
    </location>
</feature>
<evidence type="ECO:0000313" key="3">
    <source>
        <dbReference type="Proteomes" id="UP000703269"/>
    </source>
</evidence>
<feature type="region of interest" description="Disordered" evidence="1">
    <location>
        <begin position="726"/>
        <end position="764"/>
    </location>
</feature>
<feature type="compositionally biased region" description="Polar residues" evidence="1">
    <location>
        <begin position="726"/>
        <end position="739"/>
    </location>
</feature>
<feature type="compositionally biased region" description="Low complexity" evidence="1">
    <location>
        <begin position="275"/>
        <end position="295"/>
    </location>
</feature>
<feature type="region of interest" description="Disordered" evidence="1">
    <location>
        <begin position="1066"/>
        <end position="1090"/>
    </location>
</feature>
<feature type="compositionally biased region" description="Low complexity" evidence="1">
    <location>
        <begin position="557"/>
        <end position="576"/>
    </location>
</feature>
<keyword evidence="3" id="KW-1185">Reference proteome</keyword>
<feature type="compositionally biased region" description="Low complexity" evidence="1">
    <location>
        <begin position="1147"/>
        <end position="1193"/>
    </location>
</feature>
<proteinExistence type="predicted"/>
<protein>
    <submittedName>
        <fullName evidence="2">Uncharacterized protein</fullName>
    </submittedName>
</protein>
<feature type="compositionally biased region" description="Pro residues" evidence="1">
    <location>
        <begin position="433"/>
        <end position="445"/>
    </location>
</feature>
<feature type="region of interest" description="Disordered" evidence="1">
    <location>
        <begin position="610"/>
        <end position="682"/>
    </location>
</feature>
<feature type="compositionally biased region" description="Polar residues" evidence="1">
    <location>
        <begin position="395"/>
        <end position="404"/>
    </location>
</feature>
<feature type="compositionally biased region" description="Polar residues" evidence="1">
    <location>
        <begin position="582"/>
        <end position="595"/>
    </location>
</feature>
<feature type="compositionally biased region" description="Polar residues" evidence="1">
    <location>
        <begin position="1030"/>
        <end position="1040"/>
    </location>
</feature>
<feature type="compositionally biased region" description="Polar residues" evidence="1">
    <location>
        <begin position="296"/>
        <end position="305"/>
    </location>
</feature>
<evidence type="ECO:0000256" key="1">
    <source>
        <dbReference type="SAM" id="MobiDB-lite"/>
    </source>
</evidence>
<comment type="caution">
    <text evidence="2">The sequence shown here is derived from an EMBL/GenBank/DDBJ whole genome shotgun (WGS) entry which is preliminary data.</text>
</comment>
<feature type="compositionally biased region" description="Low complexity" evidence="1">
    <location>
        <begin position="470"/>
        <end position="489"/>
    </location>
</feature>
<organism evidence="2 3">
    <name type="scientific">Phanerochaete sordida</name>
    <dbReference type="NCBI Taxonomy" id="48140"/>
    <lineage>
        <taxon>Eukaryota</taxon>
        <taxon>Fungi</taxon>
        <taxon>Dikarya</taxon>
        <taxon>Basidiomycota</taxon>
        <taxon>Agaricomycotina</taxon>
        <taxon>Agaricomycetes</taxon>
        <taxon>Polyporales</taxon>
        <taxon>Phanerochaetaceae</taxon>
        <taxon>Phanerochaete</taxon>
    </lineage>
</organism>
<evidence type="ECO:0000313" key="2">
    <source>
        <dbReference type="EMBL" id="GJE95795.1"/>
    </source>
</evidence>
<reference evidence="2 3" key="1">
    <citation type="submission" date="2021-08" db="EMBL/GenBank/DDBJ databases">
        <title>Draft Genome Sequence of Phanerochaete sordida strain YK-624.</title>
        <authorList>
            <person name="Mori T."/>
            <person name="Dohra H."/>
            <person name="Suzuki T."/>
            <person name="Kawagishi H."/>
            <person name="Hirai H."/>
        </authorList>
    </citation>
    <scope>NUCLEOTIDE SEQUENCE [LARGE SCALE GENOMIC DNA]</scope>
    <source>
        <strain evidence="2 3">YK-624</strain>
    </source>
</reference>
<feature type="compositionally biased region" description="Low complexity" evidence="1">
    <location>
        <begin position="635"/>
        <end position="645"/>
    </location>
</feature>
<name>A0A9P3GIM8_9APHY</name>
<feature type="region of interest" description="Disordered" evidence="1">
    <location>
        <begin position="1015"/>
        <end position="1040"/>
    </location>
</feature>
<feature type="region of interest" description="Disordered" evidence="1">
    <location>
        <begin position="941"/>
        <end position="967"/>
    </location>
</feature>